<feature type="region of interest" description="Disordered" evidence="1">
    <location>
        <begin position="1"/>
        <end position="20"/>
    </location>
</feature>
<protein>
    <submittedName>
        <fullName evidence="2">Uncharacterized protein</fullName>
    </submittedName>
</protein>
<dbReference type="EMBL" id="JAJNAG010000006">
    <property type="protein sequence ID" value="MCD1125350.1"/>
    <property type="molecule type" value="Genomic_DNA"/>
</dbReference>
<dbReference type="AlphaFoldDB" id="A0A9X1MVG9"/>
<dbReference type="RefSeq" id="WP_230608307.1">
    <property type="nucleotide sequence ID" value="NZ_JAJNAG010000006.1"/>
</dbReference>
<organism evidence="2 3">
    <name type="scientific">Limnobaculum eriocheiris</name>
    <dbReference type="NCBI Taxonomy" id="2897391"/>
    <lineage>
        <taxon>Bacteria</taxon>
        <taxon>Pseudomonadati</taxon>
        <taxon>Pseudomonadota</taxon>
        <taxon>Gammaproteobacteria</taxon>
        <taxon>Enterobacterales</taxon>
        <taxon>Budviciaceae</taxon>
        <taxon>Limnobaculum</taxon>
    </lineage>
</organism>
<evidence type="ECO:0000313" key="3">
    <source>
        <dbReference type="Proteomes" id="UP001139171"/>
    </source>
</evidence>
<gene>
    <name evidence="2" type="ORF">LPW36_04805</name>
</gene>
<evidence type="ECO:0000313" key="2">
    <source>
        <dbReference type="EMBL" id="MCD1125350.1"/>
    </source>
</evidence>
<evidence type="ECO:0000256" key="1">
    <source>
        <dbReference type="SAM" id="MobiDB-lite"/>
    </source>
</evidence>
<name>A0A9X1MVG9_9GAMM</name>
<keyword evidence="3" id="KW-1185">Reference proteome</keyword>
<reference evidence="2" key="1">
    <citation type="submission" date="2021-11" db="EMBL/GenBank/DDBJ databases">
        <title>Jinshanibacter sp. isolated from one year old Eriocheir sinensis.</title>
        <authorList>
            <person name="Li J.-Y."/>
            <person name="He W."/>
            <person name="Gao T.-H."/>
        </authorList>
    </citation>
    <scope>NUCLEOTIDE SEQUENCE</scope>
    <source>
        <strain evidence="2">LJY008</strain>
    </source>
</reference>
<proteinExistence type="predicted"/>
<dbReference type="Proteomes" id="UP001139171">
    <property type="component" value="Unassembled WGS sequence"/>
</dbReference>
<comment type="caution">
    <text evidence="2">The sequence shown here is derived from an EMBL/GenBank/DDBJ whole genome shotgun (WGS) entry which is preliminary data.</text>
</comment>
<sequence length="189" mass="21241">MTIKKSGNSRNGYPYAQNSGRDIPAMNDDGYLLALNRAGAWKEYTRRNNGNSLSTFAVQVCPNKRKALPLSIKNDAEFSRFMTRLGYIQIRTRKITGYKKSFWLYRSSGKELAADKGVCPQISSPCKAHSVVVQVSSIPQKAFKLVALDGKWLHVYDDHVCFLTKKRIRVDGKQVQGYTARGLTVEVMA</sequence>
<accession>A0A9X1MVG9</accession>